<dbReference type="SUPFAM" id="SSF46785">
    <property type="entry name" value="Winged helix' DNA-binding domain"/>
    <property type="match status" value="1"/>
</dbReference>
<comment type="similarity">
    <text evidence="1">Belongs to the ROK (NagC/XylR) family.</text>
</comment>
<gene>
    <name evidence="2" type="ORF">RJ45_21365</name>
</gene>
<dbReference type="Gene3D" id="1.10.10.10">
    <property type="entry name" value="Winged helix-like DNA-binding domain superfamily/Winged helix DNA-binding domain"/>
    <property type="match status" value="1"/>
</dbReference>
<proteinExistence type="inferred from homology"/>
<dbReference type="AlphaFoldDB" id="A0A0B9GYK0"/>
<evidence type="ECO:0000313" key="2">
    <source>
        <dbReference type="EMBL" id="KHT61707.1"/>
    </source>
</evidence>
<protein>
    <recommendedName>
        <fullName evidence="4">ROK family transcriptional regulator</fullName>
    </recommendedName>
</protein>
<dbReference type="Pfam" id="PF13412">
    <property type="entry name" value="HTH_24"/>
    <property type="match status" value="1"/>
</dbReference>
<dbReference type="InterPro" id="IPR000600">
    <property type="entry name" value="ROK"/>
</dbReference>
<dbReference type="GO" id="GO:0006351">
    <property type="term" value="P:DNA-templated transcription"/>
    <property type="evidence" value="ECO:0007669"/>
    <property type="project" value="TreeGrafter"/>
</dbReference>
<reference evidence="2 3" key="1">
    <citation type="submission" date="2014-12" db="EMBL/GenBank/DDBJ databases">
        <title>Genome sequencing of Photobacterium gaetbulicola AD005a.</title>
        <authorList>
            <person name="Adrian T.G.S."/>
            <person name="Chan K.G."/>
        </authorList>
    </citation>
    <scope>NUCLEOTIDE SEQUENCE [LARGE SCALE GENOMIC DNA]</scope>
    <source>
        <strain evidence="2 3">AD005a</strain>
    </source>
</reference>
<evidence type="ECO:0000313" key="3">
    <source>
        <dbReference type="Proteomes" id="UP000031278"/>
    </source>
</evidence>
<organism evidence="2 3">
    <name type="scientific">Photobacterium gaetbulicola</name>
    <dbReference type="NCBI Taxonomy" id="1295392"/>
    <lineage>
        <taxon>Bacteria</taxon>
        <taxon>Pseudomonadati</taxon>
        <taxon>Pseudomonadota</taxon>
        <taxon>Gammaproteobacteria</taxon>
        <taxon>Vibrionales</taxon>
        <taxon>Vibrionaceae</taxon>
        <taxon>Photobacterium</taxon>
    </lineage>
</organism>
<evidence type="ECO:0000256" key="1">
    <source>
        <dbReference type="ARBA" id="ARBA00006479"/>
    </source>
</evidence>
<dbReference type="PANTHER" id="PTHR18964">
    <property type="entry name" value="ROK (REPRESSOR, ORF, KINASE) FAMILY"/>
    <property type="match status" value="1"/>
</dbReference>
<dbReference type="SUPFAM" id="SSF53067">
    <property type="entry name" value="Actin-like ATPase domain"/>
    <property type="match status" value="2"/>
</dbReference>
<evidence type="ECO:0008006" key="4">
    <source>
        <dbReference type="Google" id="ProtNLM"/>
    </source>
</evidence>
<dbReference type="InterPro" id="IPR036388">
    <property type="entry name" value="WH-like_DNA-bd_sf"/>
</dbReference>
<dbReference type="InterPro" id="IPR036390">
    <property type="entry name" value="WH_DNA-bd_sf"/>
</dbReference>
<dbReference type="GO" id="GO:0003677">
    <property type="term" value="F:DNA binding"/>
    <property type="evidence" value="ECO:0007669"/>
    <property type="project" value="TreeGrafter"/>
</dbReference>
<dbReference type="Proteomes" id="UP000031278">
    <property type="component" value="Unassembled WGS sequence"/>
</dbReference>
<dbReference type="Pfam" id="PF00480">
    <property type="entry name" value="ROK"/>
    <property type="match status" value="1"/>
</dbReference>
<accession>A0A0B9GYK0</accession>
<dbReference type="Gene3D" id="3.30.420.40">
    <property type="match status" value="2"/>
</dbReference>
<comment type="caution">
    <text evidence="2">The sequence shown here is derived from an EMBL/GenBank/DDBJ whole genome shotgun (WGS) entry which is preliminary data.</text>
</comment>
<dbReference type="PANTHER" id="PTHR18964:SF149">
    <property type="entry name" value="BIFUNCTIONAL UDP-N-ACETYLGLUCOSAMINE 2-EPIMERASE_N-ACETYLMANNOSAMINE KINASE"/>
    <property type="match status" value="1"/>
</dbReference>
<dbReference type="InterPro" id="IPR043129">
    <property type="entry name" value="ATPase_NBD"/>
</dbReference>
<sequence>MKLPTSKRYLAGLNNYDLRCYNRRIALKLLYQHKGLSKSQLSETMGLSIPAVSKIVQDLIDENRVEVEEISHSGRGNHRGIYKVTSQRPCTICISIIPGQLMAIVVDNEIKPLTPLAKREVTLETPEQLIDDLVQLIVMVKNEANVTDYRLAVAVHGQVDVKSGASLKMPHAQWQGRIELKYLLQSRLNVDVLLDNDCVMMALAEKWKMYEEQRDFCVLNISNGIGSSFLISNDVYRGPHFGSGQIGHTFVEMNGHICGCGREGCLETVASLASMKREYCHIKQVDNVSTSDLIKAFHSQDVDAVNVVNKAAKVIGRALYNFLVTLDINQIILYGETCQFGSLWLSTILNETLGNPFESGDSLKEEQTAITFGKLTEEEKLIGISYLWVEKELDLMG</sequence>
<name>A0A0B9GYK0_9GAMM</name>
<dbReference type="EMBL" id="JWLZ01000197">
    <property type="protein sequence ID" value="KHT61707.1"/>
    <property type="molecule type" value="Genomic_DNA"/>
</dbReference>